<organism evidence="9 10">
    <name type="scientific">Trichonephila inaurata madagascariensis</name>
    <dbReference type="NCBI Taxonomy" id="2747483"/>
    <lineage>
        <taxon>Eukaryota</taxon>
        <taxon>Metazoa</taxon>
        <taxon>Ecdysozoa</taxon>
        <taxon>Arthropoda</taxon>
        <taxon>Chelicerata</taxon>
        <taxon>Arachnida</taxon>
        <taxon>Araneae</taxon>
        <taxon>Araneomorphae</taxon>
        <taxon>Entelegynae</taxon>
        <taxon>Araneoidea</taxon>
        <taxon>Nephilidae</taxon>
        <taxon>Trichonephila</taxon>
        <taxon>Trichonephila inaurata</taxon>
    </lineage>
</organism>
<keyword evidence="4" id="KW-0325">Glycoprotein</keyword>
<protein>
    <submittedName>
        <fullName evidence="9">Neuroligin-4, X-linked</fullName>
    </submittedName>
</protein>
<evidence type="ECO:0000256" key="2">
    <source>
        <dbReference type="ARBA" id="ARBA00022487"/>
    </source>
</evidence>
<evidence type="ECO:0000256" key="3">
    <source>
        <dbReference type="ARBA" id="ARBA00022801"/>
    </source>
</evidence>
<reference evidence="9" key="1">
    <citation type="submission" date="2020-08" db="EMBL/GenBank/DDBJ databases">
        <title>Multicomponent nature underlies the extraordinary mechanical properties of spider dragline silk.</title>
        <authorList>
            <person name="Kono N."/>
            <person name="Nakamura H."/>
            <person name="Mori M."/>
            <person name="Yoshida Y."/>
            <person name="Ohtoshi R."/>
            <person name="Malay A.D."/>
            <person name="Moran D.A.P."/>
            <person name="Tomita M."/>
            <person name="Numata K."/>
            <person name="Arakawa K."/>
        </authorList>
    </citation>
    <scope>NUCLEOTIDE SEQUENCE</scope>
</reference>
<evidence type="ECO:0000256" key="4">
    <source>
        <dbReference type="ARBA" id="ARBA00023180"/>
    </source>
</evidence>
<proteinExistence type="inferred from homology"/>
<feature type="region of interest" description="Disordered" evidence="5">
    <location>
        <begin position="420"/>
        <end position="441"/>
    </location>
</feature>
<dbReference type="InterPro" id="IPR029058">
    <property type="entry name" value="AB_hydrolase_fold"/>
</dbReference>
<dbReference type="PANTHER" id="PTHR43903">
    <property type="entry name" value="NEUROLIGIN"/>
    <property type="match status" value="1"/>
</dbReference>
<dbReference type="AlphaFoldDB" id="A0A8X6YWY1"/>
<name>A0A8X6YWY1_9ARAC</name>
<comment type="similarity">
    <text evidence="1">Belongs to the type-B carboxylesterase/lipase family.</text>
</comment>
<dbReference type="Gene3D" id="3.40.50.1820">
    <property type="entry name" value="alpha/beta hydrolase"/>
    <property type="match status" value="1"/>
</dbReference>
<evidence type="ECO:0000256" key="7">
    <source>
        <dbReference type="SAM" id="SignalP"/>
    </source>
</evidence>
<dbReference type="EMBL" id="BMAV01022820">
    <property type="protein sequence ID" value="GFY78107.1"/>
    <property type="molecule type" value="Genomic_DNA"/>
</dbReference>
<feature type="domain" description="Carboxylesterase type B" evidence="8">
    <location>
        <begin position="25"/>
        <end position="647"/>
    </location>
</feature>
<dbReference type="OrthoDB" id="408631at2759"/>
<evidence type="ECO:0000313" key="10">
    <source>
        <dbReference type="Proteomes" id="UP000886998"/>
    </source>
</evidence>
<gene>
    <name evidence="9" type="primary">NLGN4X</name>
    <name evidence="9" type="ORF">TNIN_10051</name>
</gene>
<dbReference type="InterPro" id="IPR051093">
    <property type="entry name" value="Neuroligin/BSAL"/>
</dbReference>
<dbReference type="Proteomes" id="UP000886998">
    <property type="component" value="Unassembled WGS sequence"/>
</dbReference>
<accession>A0A8X6YWY1</accession>
<keyword evidence="6" id="KW-1133">Transmembrane helix</keyword>
<comment type="caution">
    <text evidence="9">The sequence shown here is derived from an EMBL/GenBank/DDBJ whole genome shotgun (WGS) entry which is preliminary data.</text>
</comment>
<sequence length="722" mass="80671">MKVLFVIFYLCVSASGQLDEDSDYPVICTQGGKVRGKILKLTNGKEVGAFLGVFYAEPPVGNLRFKAPIPKAPWEGIYNATSFGPLCAQSKNRSHWDIVMEASGKKILRRLGLWDYMQGEDCLNLNIYVPAEAIPARIKGSTPPLSVMFFIHGGSYKTNGGRFYPGEWLASAGNVIVITVNYRLGVLGFLSTEDASARGNYGLLDQILALKWVKNNIMAFGGNASDVTIFGNSAGGACVGLHLISPMSRGLFSKAIAQSGSPIGEWAVQRRPRMYVERLARKLKCPDVNNSELILECLRKIDPEQIIDKSEDAKTLEDSLMLQFAPVADGEFLLKHPTTMLQQEGSLSPVPVMVGVTRDELEDCLILAYQDKDPSSIPFTKDLLRKYLLHLVRKDFMSGIAADVLLHAVYTEYVYRHGTTSHHKKRRQQQQKMSNGTVPYHENPSSVLPDIRTLGKIISDIDLKAPSVKLVNLLTLHPSVSVYMYEFDYASSDDVIANKYVGAKNSWVALNVNVETCIQDLKSLTKETNQKVLLAACKHLFPKEKEKKSNTLGSYHESELYYIFGFPHMNLSNALRLPQDQEVSNIMIQLWSDFAKHGNPTPERKDEDNVVKNFTWRPYTEEEDCFATLGLQPFVARSYESERMTFWNHFVPLFTEYPILISSNHTKAAQLGPLGECSLTYVGLISFIGWLSSIVCLGLLLHLCSCKMYKNFGVFGKIPIPV</sequence>
<dbReference type="PROSITE" id="PS00122">
    <property type="entry name" value="CARBOXYLESTERASE_B_1"/>
    <property type="match status" value="1"/>
</dbReference>
<keyword evidence="7" id="KW-0732">Signal</keyword>
<feature type="chain" id="PRO_5036471623" evidence="7">
    <location>
        <begin position="17"/>
        <end position="722"/>
    </location>
</feature>
<dbReference type="GO" id="GO:0052689">
    <property type="term" value="F:carboxylic ester hydrolase activity"/>
    <property type="evidence" value="ECO:0007669"/>
    <property type="project" value="UniProtKB-KW"/>
</dbReference>
<evidence type="ECO:0000259" key="8">
    <source>
        <dbReference type="Pfam" id="PF00135"/>
    </source>
</evidence>
<evidence type="ECO:0000256" key="5">
    <source>
        <dbReference type="SAM" id="MobiDB-lite"/>
    </source>
</evidence>
<keyword evidence="10" id="KW-1185">Reference proteome</keyword>
<keyword evidence="2" id="KW-0719">Serine esterase</keyword>
<keyword evidence="3" id="KW-0378">Hydrolase</keyword>
<evidence type="ECO:0000256" key="1">
    <source>
        <dbReference type="ARBA" id="ARBA00005964"/>
    </source>
</evidence>
<dbReference type="SUPFAM" id="SSF53474">
    <property type="entry name" value="alpha/beta-Hydrolases"/>
    <property type="match status" value="1"/>
</dbReference>
<evidence type="ECO:0000256" key="6">
    <source>
        <dbReference type="SAM" id="Phobius"/>
    </source>
</evidence>
<feature type="signal peptide" evidence="7">
    <location>
        <begin position="1"/>
        <end position="16"/>
    </location>
</feature>
<keyword evidence="6" id="KW-0812">Transmembrane</keyword>
<dbReference type="InterPro" id="IPR002018">
    <property type="entry name" value="CarbesteraseB"/>
</dbReference>
<feature type="compositionally biased region" description="Basic residues" evidence="5">
    <location>
        <begin position="420"/>
        <end position="429"/>
    </location>
</feature>
<dbReference type="InterPro" id="IPR019826">
    <property type="entry name" value="Carboxylesterase_B_AS"/>
</dbReference>
<evidence type="ECO:0000313" key="9">
    <source>
        <dbReference type="EMBL" id="GFY78107.1"/>
    </source>
</evidence>
<keyword evidence="6" id="KW-0472">Membrane</keyword>
<dbReference type="Pfam" id="PF00135">
    <property type="entry name" value="COesterase"/>
    <property type="match status" value="1"/>
</dbReference>
<feature type="transmembrane region" description="Helical" evidence="6">
    <location>
        <begin position="679"/>
        <end position="701"/>
    </location>
</feature>